<dbReference type="EMBL" id="JAACJO010000013">
    <property type="protein sequence ID" value="KAF5351072.1"/>
    <property type="molecule type" value="Genomic_DNA"/>
</dbReference>
<accession>A0A8H5FWB0</accession>
<dbReference type="Proteomes" id="UP000559027">
    <property type="component" value="Unassembled WGS sequence"/>
</dbReference>
<reference evidence="1 2" key="1">
    <citation type="journal article" date="2020" name="ISME J.">
        <title>Uncovering the hidden diversity of litter-decomposition mechanisms in mushroom-forming fungi.</title>
        <authorList>
            <person name="Floudas D."/>
            <person name="Bentzer J."/>
            <person name="Ahren D."/>
            <person name="Johansson T."/>
            <person name="Persson P."/>
            <person name="Tunlid A."/>
        </authorList>
    </citation>
    <scope>NUCLEOTIDE SEQUENCE [LARGE SCALE GENOMIC DNA]</scope>
    <source>
        <strain evidence="1 2">CBS 146.42</strain>
    </source>
</reference>
<evidence type="ECO:0000313" key="1">
    <source>
        <dbReference type="EMBL" id="KAF5351072.1"/>
    </source>
</evidence>
<comment type="caution">
    <text evidence="1">The sequence shown here is derived from an EMBL/GenBank/DDBJ whole genome shotgun (WGS) entry which is preliminary data.</text>
</comment>
<dbReference type="AlphaFoldDB" id="A0A8H5FWB0"/>
<name>A0A8H5FWB0_9AGAR</name>
<dbReference type="OrthoDB" id="2684181at2759"/>
<keyword evidence="2" id="KW-1185">Reference proteome</keyword>
<evidence type="ECO:0000313" key="2">
    <source>
        <dbReference type="Proteomes" id="UP000559027"/>
    </source>
</evidence>
<proteinExistence type="predicted"/>
<organism evidence="1 2">
    <name type="scientific">Leucocoprinus leucothites</name>
    <dbReference type="NCBI Taxonomy" id="201217"/>
    <lineage>
        <taxon>Eukaryota</taxon>
        <taxon>Fungi</taxon>
        <taxon>Dikarya</taxon>
        <taxon>Basidiomycota</taxon>
        <taxon>Agaricomycotina</taxon>
        <taxon>Agaricomycetes</taxon>
        <taxon>Agaricomycetidae</taxon>
        <taxon>Agaricales</taxon>
        <taxon>Agaricineae</taxon>
        <taxon>Agaricaceae</taxon>
        <taxon>Leucocoprinus</taxon>
    </lineage>
</organism>
<protein>
    <submittedName>
        <fullName evidence="1">Uncharacterized protein</fullName>
    </submittedName>
</protein>
<sequence length="244" mass="27942">MHYFDSPCQSHLIMSVSEKSMSDLAQKLGHYLYFGESRSHQIRHLPDFGVHYNVVAEAWAKRKLLAPPPNDPQKRQEFFDFIDEICRKELTKPEDHIEISFACWAATQVMIDQDLSAIPEKQRWEIMRRAFAYTAARRAEEPSDSEHIDQSVSHRVSSHEDAHSIPVAFLSASQLVKRDCELINEVIRYRDGSGEVKECIVVDHGTTQLKGEFFVIAHDIEGRSDCKEISIDELDALIDSGLNE</sequence>
<gene>
    <name evidence="1" type="ORF">D9756_008157</name>
</gene>